<dbReference type="Pfam" id="PF12833">
    <property type="entry name" value="HTH_18"/>
    <property type="match status" value="1"/>
</dbReference>
<name>A0A652YJV9_NOCGL</name>
<sequence>MVTPNDSRGILYPTKLPTFHREPADASLEGRIRWFWIPRWQLAPGRTVRQEVLPFPASNLVVEPGGVSLVGPSTGASHRDLSGSGWAVGALLRPAGLASLRADPQTIQNTEVQIAAPDLHEAVMSAMGEADHEVGRQRAIAAFSEWAADHIAPDDESGRQANAMEDLIASDRTVIRVGDIAELLGTSVRGVQRLAQRYVGLPPLAIIRRYRLQEAAQRLREDPSVKIAQVAADLGYADHAHLSADFRNVLGFTPNSYRQAPDHP</sequence>
<dbReference type="SUPFAM" id="SSF46689">
    <property type="entry name" value="Homeodomain-like"/>
    <property type="match status" value="1"/>
</dbReference>
<gene>
    <name evidence="5" type="ORF">FNL38_108216</name>
</gene>
<comment type="caution">
    <text evidence="5">The sequence shown here is derived from an EMBL/GenBank/DDBJ whole genome shotgun (WGS) entry which is preliminary data.</text>
</comment>
<dbReference type="PROSITE" id="PS00041">
    <property type="entry name" value="HTH_ARAC_FAMILY_1"/>
    <property type="match status" value="1"/>
</dbReference>
<dbReference type="InterPro" id="IPR050204">
    <property type="entry name" value="AraC_XylS_family_regulators"/>
</dbReference>
<evidence type="ECO:0000256" key="3">
    <source>
        <dbReference type="ARBA" id="ARBA00023163"/>
    </source>
</evidence>
<evidence type="ECO:0000256" key="2">
    <source>
        <dbReference type="ARBA" id="ARBA00023125"/>
    </source>
</evidence>
<protein>
    <submittedName>
        <fullName evidence="5">AraC family transcriptional regulator</fullName>
    </submittedName>
</protein>
<dbReference type="PROSITE" id="PS01124">
    <property type="entry name" value="HTH_ARAC_FAMILY_2"/>
    <property type="match status" value="1"/>
</dbReference>
<keyword evidence="2" id="KW-0238">DNA-binding</keyword>
<accession>A0A652YJV9</accession>
<evidence type="ECO:0000256" key="1">
    <source>
        <dbReference type="ARBA" id="ARBA00023015"/>
    </source>
</evidence>
<keyword evidence="1" id="KW-0805">Transcription regulation</keyword>
<dbReference type="AlphaFoldDB" id="A0A652YJV9"/>
<dbReference type="PANTHER" id="PTHR46796">
    <property type="entry name" value="HTH-TYPE TRANSCRIPTIONAL ACTIVATOR RHAS-RELATED"/>
    <property type="match status" value="1"/>
</dbReference>
<feature type="domain" description="HTH araC/xylS-type" evidence="4">
    <location>
        <begin position="158"/>
        <end position="260"/>
    </location>
</feature>
<dbReference type="EMBL" id="VNIQ01000008">
    <property type="protein sequence ID" value="TYQ01360.1"/>
    <property type="molecule type" value="Genomic_DNA"/>
</dbReference>
<dbReference type="InterPro" id="IPR018060">
    <property type="entry name" value="HTH_AraC"/>
</dbReference>
<reference evidence="5" key="1">
    <citation type="submission" date="2019-07" db="EMBL/GenBank/DDBJ databases">
        <title>Genomic Encyclopedia of Type Strains, Phase IV (KMG-IV): sequencing the most valuable type-strain genomes for metagenomic binning, comparative biology and taxonomic classification.</title>
        <authorList>
            <person name="Goeker M."/>
        </authorList>
    </citation>
    <scope>NUCLEOTIDE SEQUENCE</scope>
    <source>
        <strain evidence="5">DSM 44596</strain>
    </source>
</reference>
<dbReference type="Pfam" id="PF20240">
    <property type="entry name" value="DUF6597"/>
    <property type="match status" value="1"/>
</dbReference>
<dbReference type="InterPro" id="IPR018062">
    <property type="entry name" value="HTH_AraC-typ_CS"/>
</dbReference>
<dbReference type="GO" id="GO:0043565">
    <property type="term" value="F:sequence-specific DNA binding"/>
    <property type="evidence" value="ECO:0007669"/>
    <property type="project" value="InterPro"/>
</dbReference>
<dbReference type="SMART" id="SM00342">
    <property type="entry name" value="HTH_ARAC"/>
    <property type="match status" value="1"/>
</dbReference>
<dbReference type="InterPro" id="IPR009057">
    <property type="entry name" value="Homeodomain-like_sf"/>
</dbReference>
<evidence type="ECO:0000259" key="4">
    <source>
        <dbReference type="PROSITE" id="PS01124"/>
    </source>
</evidence>
<dbReference type="InterPro" id="IPR046532">
    <property type="entry name" value="DUF6597"/>
</dbReference>
<dbReference type="Gene3D" id="1.10.10.60">
    <property type="entry name" value="Homeodomain-like"/>
    <property type="match status" value="1"/>
</dbReference>
<evidence type="ECO:0000313" key="5">
    <source>
        <dbReference type="EMBL" id="TYQ01360.1"/>
    </source>
</evidence>
<keyword evidence="3" id="KW-0804">Transcription</keyword>
<proteinExistence type="predicted"/>
<dbReference type="GO" id="GO:0003700">
    <property type="term" value="F:DNA-binding transcription factor activity"/>
    <property type="evidence" value="ECO:0007669"/>
    <property type="project" value="InterPro"/>
</dbReference>
<organism evidence="5">
    <name type="scientific">Nocardia globerula</name>
    <dbReference type="NCBI Taxonomy" id="1818"/>
    <lineage>
        <taxon>Bacteria</taxon>
        <taxon>Bacillati</taxon>
        <taxon>Actinomycetota</taxon>
        <taxon>Actinomycetes</taxon>
        <taxon>Mycobacteriales</taxon>
        <taxon>Nocardiaceae</taxon>
        <taxon>Nocardia</taxon>
    </lineage>
</organism>